<dbReference type="InterPro" id="IPR017896">
    <property type="entry name" value="4Fe4S_Fe-S-bd"/>
</dbReference>
<dbReference type="GO" id="GO:0071949">
    <property type="term" value="F:FAD binding"/>
    <property type="evidence" value="ECO:0007669"/>
    <property type="project" value="InterPro"/>
</dbReference>
<dbReference type="EC" id="1.1.99.39" evidence="9"/>
<feature type="domain" description="FAD-binding PCMH-type" evidence="14">
    <location>
        <begin position="48"/>
        <end position="281"/>
    </location>
</feature>
<evidence type="ECO:0000256" key="11">
    <source>
        <dbReference type="ARBA" id="ARBA00060924"/>
    </source>
</evidence>
<dbReference type="InterPro" id="IPR016164">
    <property type="entry name" value="FAD-linked_Oxase-like_C"/>
</dbReference>
<evidence type="ECO:0000313" key="15">
    <source>
        <dbReference type="EMBL" id="SPT70766.1"/>
    </source>
</evidence>
<dbReference type="PANTHER" id="PTHR11748">
    <property type="entry name" value="D-LACTATE DEHYDROGENASE"/>
    <property type="match status" value="1"/>
</dbReference>
<proteinExistence type="inferred from homology"/>
<dbReference type="PROSITE" id="PS00198">
    <property type="entry name" value="4FE4S_FER_1"/>
    <property type="match status" value="1"/>
</dbReference>
<comment type="catalytic activity">
    <reaction evidence="10">
        <text>(R)-2-hydroxyglutarate + A = 2-oxoglutarate + AH2</text>
        <dbReference type="Rhea" id="RHEA:38295"/>
        <dbReference type="ChEBI" id="CHEBI:13193"/>
        <dbReference type="ChEBI" id="CHEBI:15801"/>
        <dbReference type="ChEBI" id="CHEBI:16810"/>
        <dbReference type="ChEBI" id="CHEBI:17499"/>
        <dbReference type="EC" id="1.1.99.39"/>
    </reaction>
    <physiologicalReaction direction="left-to-right" evidence="10">
        <dbReference type="Rhea" id="RHEA:38296"/>
    </physiologicalReaction>
</comment>
<dbReference type="PROSITE" id="PS51387">
    <property type="entry name" value="FAD_PCMH"/>
    <property type="match status" value="1"/>
</dbReference>
<sequence length="1031" mass="115538">MIPRVENFDKLKADYQLYVNELKSSAFAGDVEDRYEARLLCATDNSVYQLLPQCVIFPKTASDIQTALSLASKKCYKSIVFAPRGGGTGTNGQSLTHGIMIDCSRYMKGVSELNPQLREVTVESGVIKDELNDLLREHRLFFSPELSTSNRATIGGMISNDAAGQGSNVYGRTSNHVKSVSMVLADGSLETFKEVSGDELKSCLSREGFVGDIYRKCYRILKDNNARVKEVFPKLNRFMTGYDLDHAYDASTDTLNLARLICGAEGTLGVVTSITLDLTPMPEFRALLVIKYDSFDSALRHAMPLIRAGALSVETVDSKVLNLAKKDPVWYSVREYIQEVEGFDIQGVNIVEFAGADAKAEQSKMQSLYEDILKQTQKEGKERGGIIGAQITDSAAGIAAVYGMRKKAVGLLGSAASKEKLVAFTEDTVVPPEHLADYILEFRALLDSMGVDYGMFGHVDVGLMHVRPALDLTKEEDKQKLITISNEVVKLIDKYKGQMWGEHGRGYRSCFGEIYFKDLYPVAREIKAVFDMDNRLNPGKICVPLGMEGSLVALDSVMRGDLDRQIPISIRENFENAMNCNGNGQCFSYQQSSLMCPSYRYTKDHVRSPKGYAGLMREWLRLMAKKGININAMELETLTRTPNPVHFARRVYNTICDKDDFNKAYYENIKTCVACKSCKTQCPAHVNVADLNSRFLAMYYDRYLRPSMDLVALHAEVLLPLMSRYPKLFNPILKSSLNAYLVKKIFKFVDLPLFSSVTLHRACQMHNIALLDTDGALNSKADVVIVTDPFTASYEVDGLVEFALFLQKVGYSVVMLKPYVNGKLRVVRGDRRGFINFAAKQASRLQRLSDASMTLVGFDPALTICYRDEYKELLGSRRGDFTVYLPEEFLEAGLKEGPLHDFIARHKDRLKALSTTEDFGKTWYLFAHCTEQALLPRAVLMWQQAMSAFGLTLLPIPVSCCGMAGMHGHMAHNQDESYSVWQQGWKKELDKRDFDACLVTGFSCRSQVLRMEGKAARHPVYVLYDLVEKVE</sequence>
<dbReference type="RefSeq" id="WP_113744801.1">
    <property type="nucleotide sequence ID" value="NZ_UAPV01000001.1"/>
</dbReference>
<keyword evidence="2" id="KW-0004">4Fe-4S</keyword>
<evidence type="ECO:0000256" key="9">
    <source>
        <dbReference type="ARBA" id="ARBA00039003"/>
    </source>
</evidence>
<gene>
    <name evidence="15" type="ORF">NCTC13093_02187</name>
</gene>
<dbReference type="Pfam" id="PF02913">
    <property type="entry name" value="FAD-oxidase_C"/>
    <property type="match status" value="1"/>
</dbReference>
<comment type="similarity">
    <text evidence="11">In the N-terminal section; belongs to the FAD-binding oxidoreductase/transferase type 4 family.</text>
</comment>
<dbReference type="GO" id="GO:1903457">
    <property type="term" value="P:lactate catabolic process"/>
    <property type="evidence" value="ECO:0007669"/>
    <property type="project" value="TreeGrafter"/>
</dbReference>
<dbReference type="SUPFAM" id="SSF46548">
    <property type="entry name" value="alpha-helical ferredoxin"/>
    <property type="match status" value="1"/>
</dbReference>
<evidence type="ECO:0000256" key="7">
    <source>
        <dbReference type="ARBA" id="ARBA00023004"/>
    </source>
</evidence>
<dbReference type="EMBL" id="UAPV01000001">
    <property type="protein sequence ID" value="SPT70766.1"/>
    <property type="molecule type" value="Genomic_DNA"/>
</dbReference>
<dbReference type="PANTHER" id="PTHR11748:SF119">
    <property type="entry name" value="D-2-HYDROXYGLUTARATE DEHYDROGENASE"/>
    <property type="match status" value="1"/>
</dbReference>
<dbReference type="SUPFAM" id="SSF55103">
    <property type="entry name" value="FAD-linked oxidases, C-terminal domain"/>
    <property type="match status" value="1"/>
</dbReference>
<reference evidence="15 16" key="1">
    <citation type="submission" date="2018-06" db="EMBL/GenBank/DDBJ databases">
        <authorList>
            <consortium name="Pathogen Informatics"/>
            <person name="Doyle S."/>
        </authorList>
    </citation>
    <scope>NUCLEOTIDE SEQUENCE [LARGE SCALE GENOMIC DNA]</scope>
    <source>
        <strain evidence="15 16">NCTC13093</strain>
    </source>
</reference>
<dbReference type="InterPro" id="IPR016169">
    <property type="entry name" value="FAD-bd_PCMH_sub2"/>
</dbReference>
<dbReference type="InterPro" id="IPR006094">
    <property type="entry name" value="Oxid_FAD_bind_N"/>
</dbReference>
<evidence type="ECO:0000256" key="10">
    <source>
        <dbReference type="ARBA" id="ARBA00051291"/>
    </source>
</evidence>
<protein>
    <recommendedName>
        <fullName evidence="12">D-2-hydroxyglutarate dehydrogenase</fullName>
        <ecNumber evidence="9">1.1.99.39</ecNumber>
    </recommendedName>
</protein>
<feature type="domain" description="4Fe-4S ferredoxin-type" evidence="13">
    <location>
        <begin position="663"/>
        <end position="694"/>
    </location>
</feature>
<evidence type="ECO:0000256" key="4">
    <source>
        <dbReference type="ARBA" id="ARBA00022723"/>
    </source>
</evidence>
<dbReference type="GO" id="GO:0008720">
    <property type="term" value="F:D-lactate dehydrogenase (NAD+) activity"/>
    <property type="evidence" value="ECO:0007669"/>
    <property type="project" value="TreeGrafter"/>
</dbReference>
<evidence type="ECO:0000256" key="6">
    <source>
        <dbReference type="ARBA" id="ARBA00023002"/>
    </source>
</evidence>
<keyword evidence="3" id="KW-0285">Flavoprotein</keyword>
<name>A0A2X0VC55_9GAMM</name>
<evidence type="ECO:0000259" key="14">
    <source>
        <dbReference type="PROSITE" id="PS51387"/>
    </source>
</evidence>
<dbReference type="Pfam" id="PF01565">
    <property type="entry name" value="FAD_binding_4"/>
    <property type="match status" value="1"/>
</dbReference>
<accession>A0A2X0VC55</accession>
<dbReference type="Proteomes" id="UP000250086">
    <property type="component" value="Unassembled WGS sequence"/>
</dbReference>
<evidence type="ECO:0000259" key="13">
    <source>
        <dbReference type="PROSITE" id="PS51379"/>
    </source>
</evidence>
<keyword evidence="4" id="KW-0479">Metal-binding</keyword>
<dbReference type="FunFam" id="3.30.70.2740:FF:000003">
    <property type="entry name" value="Oxidoreductase, FAD-binding, putative"/>
    <property type="match status" value="1"/>
</dbReference>
<keyword evidence="16" id="KW-1185">Reference proteome</keyword>
<keyword evidence="7" id="KW-0408">Iron</keyword>
<evidence type="ECO:0000256" key="1">
    <source>
        <dbReference type="ARBA" id="ARBA00001974"/>
    </source>
</evidence>
<evidence type="ECO:0000256" key="2">
    <source>
        <dbReference type="ARBA" id="ARBA00022485"/>
    </source>
</evidence>
<organism evidence="15 16">
    <name type="scientific">Anaerobiospirillum thomasii</name>
    <dbReference type="NCBI Taxonomy" id="179995"/>
    <lineage>
        <taxon>Bacteria</taxon>
        <taxon>Pseudomonadati</taxon>
        <taxon>Pseudomonadota</taxon>
        <taxon>Gammaproteobacteria</taxon>
        <taxon>Aeromonadales</taxon>
        <taxon>Succinivibrionaceae</taxon>
        <taxon>Anaerobiospirillum</taxon>
    </lineage>
</organism>
<dbReference type="GO" id="GO:0051539">
    <property type="term" value="F:4 iron, 4 sulfur cluster binding"/>
    <property type="evidence" value="ECO:0007669"/>
    <property type="project" value="UniProtKB-KW"/>
</dbReference>
<keyword evidence="6" id="KW-0560">Oxidoreductase</keyword>
<keyword evidence="8" id="KW-0411">Iron-sulfur</keyword>
<evidence type="ECO:0000313" key="16">
    <source>
        <dbReference type="Proteomes" id="UP000250086"/>
    </source>
</evidence>
<dbReference type="SUPFAM" id="SSF56176">
    <property type="entry name" value="FAD-binding/transporter-associated domain-like"/>
    <property type="match status" value="1"/>
</dbReference>
<dbReference type="GO" id="GO:0046872">
    <property type="term" value="F:metal ion binding"/>
    <property type="evidence" value="ECO:0007669"/>
    <property type="project" value="UniProtKB-KW"/>
</dbReference>
<dbReference type="InterPro" id="IPR017900">
    <property type="entry name" value="4Fe4S_Fe_S_CS"/>
</dbReference>
<dbReference type="Gene3D" id="3.30.465.10">
    <property type="match status" value="1"/>
</dbReference>
<dbReference type="PROSITE" id="PS51379">
    <property type="entry name" value="4FE4S_FER_2"/>
    <property type="match status" value="1"/>
</dbReference>
<keyword evidence="5" id="KW-0274">FAD</keyword>
<dbReference type="Gene3D" id="3.30.70.2740">
    <property type="match status" value="1"/>
</dbReference>
<evidence type="ECO:0000256" key="8">
    <source>
        <dbReference type="ARBA" id="ARBA00023014"/>
    </source>
</evidence>
<evidence type="ECO:0000256" key="5">
    <source>
        <dbReference type="ARBA" id="ARBA00022827"/>
    </source>
</evidence>
<evidence type="ECO:0000256" key="3">
    <source>
        <dbReference type="ARBA" id="ARBA00022630"/>
    </source>
</evidence>
<dbReference type="GO" id="GO:0051990">
    <property type="term" value="F:(R)-2-hydroxyglutarate dehydrogenase activity"/>
    <property type="evidence" value="ECO:0007669"/>
    <property type="project" value="UniProtKB-EC"/>
</dbReference>
<dbReference type="InterPro" id="IPR036318">
    <property type="entry name" value="FAD-bd_PCMH-like_sf"/>
</dbReference>
<dbReference type="InterPro" id="IPR016166">
    <property type="entry name" value="FAD-bd_PCMH"/>
</dbReference>
<dbReference type="GO" id="GO:0004458">
    <property type="term" value="F:D-lactate dehydrogenase (cytochrome) activity"/>
    <property type="evidence" value="ECO:0007669"/>
    <property type="project" value="TreeGrafter"/>
</dbReference>
<evidence type="ECO:0000256" key="12">
    <source>
        <dbReference type="ARBA" id="ARBA00067680"/>
    </source>
</evidence>
<dbReference type="AlphaFoldDB" id="A0A2X0VC55"/>
<comment type="cofactor">
    <cofactor evidence="1">
        <name>FAD</name>
        <dbReference type="ChEBI" id="CHEBI:57692"/>
    </cofactor>
</comment>
<dbReference type="InterPro" id="IPR004113">
    <property type="entry name" value="FAD-bd_oxidored_4_C"/>
</dbReference>